<feature type="region of interest" description="Disordered" evidence="1">
    <location>
        <begin position="1"/>
        <end position="59"/>
    </location>
</feature>
<gene>
    <name evidence="2" type="ORF">ABIE19_001810</name>
</gene>
<reference evidence="2 3" key="1">
    <citation type="submission" date="2024-06" db="EMBL/GenBank/DDBJ databases">
        <title>Sorghum-associated microbial communities from plants grown in Nebraska, USA.</title>
        <authorList>
            <person name="Schachtman D."/>
        </authorList>
    </citation>
    <scope>NUCLEOTIDE SEQUENCE [LARGE SCALE GENOMIC DNA]</scope>
    <source>
        <strain evidence="2 3">2814</strain>
    </source>
</reference>
<evidence type="ECO:0000256" key="1">
    <source>
        <dbReference type="SAM" id="MobiDB-lite"/>
    </source>
</evidence>
<keyword evidence="3" id="KW-1185">Reference proteome</keyword>
<sequence>MSEQDDAPNPAAATETPAQKALRLKQAAQAAKSGPPKDGFKRRQAAAPKAGSSKPWMTR</sequence>
<accession>A0ABV2RD25</accession>
<dbReference type="EMBL" id="JBEPTF010000002">
    <property type="protein sequence ID" value="MET4683880.1"/>
    <property type="molecule type" value="Genomic_DNA"/>
</dbReference>
<dbReference type="Proteomes" id="UP001549313">
    <property type="component" value="Unassembled WGS sequence"/>
</dbReference>
<evidence type="ECO:0008006" key="4">
    <source>
        <dbReference type="Google" id="ProtNLM"/>
    </source>
</evidence>
<name>A0ABV2RD25_9CAUL</name>
<comment type="caution">
    <text evidence="2">The sequence shown here is derived from an EMBL/GenBank/DDBJ whole genome shotgun (WGS) entry which is preliminary data.</text>
</comment>
<evidence type="ECO:0000313" key="2">
    <source>
        <dbReference type="EMBL" id="MET4683880.1"/>
    </source>
</evidence>
<organism evidence="2 3">
    <name type="scientific">Brevundimonas faecalis</name>
    <dbReference type="NCBI Taxonomy" id="947378"/>
    <lineage>
        <taxon>Bacteria</taxon>
        <taxon>Pseudomonadati</taxon>
        <taxon>Pseudomonadota</taxon>
        <taxon>Alphaproteobacteria</taxon>
        <taxon>Caulobacterales</taxon>
        <taxon>Caulobacteraceae</taxon>
        <taxon>Brevundimonas</taxon>
    </lineage>
</organism>
<dbReference type="RefSeq" id="WP_354088832.1">
    <property type="nucleotide sequence ID" value="NZ_JBEPTF010000002.1"/>
</dbReference>
<protein>
    <recommendedName>
        <fullName evidence="4">DUF5302 domain-containing protein</fullName>
    </recommendedName>
</protein>
<evidence type="ECO:0000313" key="3">
    <source>
        <dbReference type="Proteomes" id="UP001549313"/>
    </source>
</evidence>
<proteinExistence type="predicted"/>
<feature type="compositionally biased region" description="Low complexity" evidence="1">
    <location>
        <begin position="7"/>
        <end position="32"/>
    </location>
</feature>